<reference evidence="2" key="1">
    <citation type="submission" date="2016-10" db="EMBL/GenBank/DDBJ databases">
        <authorList>
            <person name="Varghese N."/>
            <person name="Submissions S."/>
        </authorList>
    </citation>
    <scope>NUCLEOTIDE SEQUENCE [LARGE SCALE GENOMIC DNA]</scope>
    <source>
        <strain evidence="2">OR362-8,ATCC BAA-1266,JCM 13504</strain>
    </source>
</reference>
<dbReference type="InterPro" id="IPR036583">
    <property type="entry name" value="23S_rRNA_IVS_sf"/>
</dbReference>
<protein>
    <submittedName>
        <fullName evidence="1">Four helix bundle protein</fullName>
    </submittedName>
</protein>
<dbReference type="Proteomes" id="UP000199029">
    <property type="component" value="Unassembled WGS sequence"/>
</dbReference>
<sequence length="135" mass="15165">MTDKLSNFDFAEEFRQRTKAFALRVMKLVDRLPTAPSCRVAGMQLLRSGTSVAANYRAACRARSEREFLAKLHIALEEADEAVLWLELLSEGGHMPEGRLDELLTEARAIMSILGKAEKTARDKQKKASRENGKE</sequence>
<evidence type="ECO:0000313" key="2">
    <source>
        <dbReference type="Proteomes" id="UP000199029"/>
    </source>
</evidence>
<organism evidence="1 2">
    <name type="scientific">Hymenobacter arizonensis</name>
    <name type="common">Siccationidurans arizonensis</name>
    <dbReference type="NCBI Taxonomy" id="1227077"/>
    <lineage>
        <taxon>Bacteria</taxon>
        <taxon>Pseudomonadati</taxon>
        <taxon>Bacteroidota</taxon>
        <taxon>Cytophagia</taxon>
        <taxon>Cytophagales</taxon>
        <taxon>Hymenobacteraceae</taxon>
        <taxon>Hymenobacter</taxon>
    </lineage>
</organism>
<dbReference type="PANTHER" id="PTHR38471:SF2">
    <property type="entry name" value="FOUR HELIX BUNDLE PROTEIN"/>
    <property type="match status" value="1"/>
</dbReference>
<dbReference type="PANTHER" id="PTHR38471">
    <property type="entry name" value="FOUR HELIX BUNDLE PROTEIN"/>
    <property type="match status" value="1"/>
</dbReference>
<keyword evidence="2" id="KW-1185">Reference proteome</keyword>
<dbReference type="OrthoDB" id="285993at2"/>
<dbReference type="NCBIfam" id="TIGR02436">
    <property type="entry name" value="four helix bundle protein"/>
    <property type="match status" value="1"/>
</dbReference>
<proteinExistence type="predicted"/>
<evidence type="ECO:0000313" key="1">
    <source>
        <dbReference type="EMBL" id="SFQ27905.1"/>
    </source>
</evidence>
<dbReference type="RefSeq" id="WP_092671041.1">
    <property type="nucleotide sequence ID" value="NZ_FOXS01000002.1"/>
</dbReference>
<dbReference type="Gene3D" id="1.20.1440.60">
    <property type="entry name" value="23S rRNA-intervening sequence"/>
    <property type="match status" value="1"/>
</dbReference>
<dbReference type="EMBL" id="FOXS01000002">
    <property type="protein sequence ID" value="SFQ27905.1"/>
    <property type="molecule type" value="Genomic_DNA"/>
</dbReference>
<dbReference type="InterPro" id="IPR012657">
    <property type="entry name" value="23S_rRNA-intervening_sequence"/>
</dbReference>
<accession>A0A1I5X7E3</accession>
<dbReference type="Pfam" id="PF05635">
    <property type="entry name" value="23S_rRNA_IVP"/>
    <property type="match status" value="1"/>
</dbReference>
<dbReference type="PIRSF" id="PIRSF035652">
    <property type="entry name" value="CHP02436"/>
    <property type="match status" value="1"/>
</dbReference>
<dbReference type="AlphaFoldDB" id="A0A1I5X7E3"/>
<dbReference type="SUPFAM" id="SSF158446">
    <property type="entry name" value="IVS-encoded protein-like"/>
    <property type="match status" value="1"/>
</dbReference>
<name>A0A1I5X7E3_HYMAR</name>
<gene>
    <name evidence="1" type="ORF">SAMN04515668_1691</name>
</gene>